<gene>
    <name evidence="8" type="ORF">EZS27_007664</name>
</gene>
<feature type="transmembrane region" description="Helical" evidence="7">
    <location>
        <begin position="117"/>
        <end position="137"/>
    </location>
</feature>
<dbReference type="AlphaFoldDB" id="A0A5J4SHD8"/>
<keyword evidence="6 7" id="KW-0472">Membrane</keyword>
<feature type="transmembrane region" description="Helical" evidence="7">
    <location>
        <begin position="12"/>
        <end position="43"/>
    </location>
</feature>
<evidence type="ECO:0000256" key="5">
    <source>
        <dbReference type="ARBA" id="ARBA00022989"/>
    </source>
</evidence>
<accession>A0A5J4SHD8</accession>
<dbReference type="GO" id="GO:0005886">
    <property type="term" value="C:plasma membrane"/>
    <property type="evidence" value="ECO:0007669"/>
    <property type="project" value="UniProtKB-SubCell"/>
</dbReference>
<keyword evidence="4" id="KW-0133">Cell shape</keyword>
<evidence type="ECO:0000256" key="7">
    <source>
        <dbReference type="SAM" id="Phobius"/>
    </source>
</evidence>
<name>A0A5J4SHD8_9ZZZZ</name>
<feature type="transmembrane region" description="Helical" evidence="7">
    <location>
        <begin position="143"/>
        <end position="164"/>
    </location>
</feature>
<protein>
    <recommendedName>
        <fullName evidence="9">Rod shape-determining protein MreD</fullName>
    </recommendedName>
</protein>
<evidence type="ECO:0000256" key="2">
    <source>
        <dbReference type="ARBA" id="ARBA00022475"/>
    </source>
</evidence>
<comment type="caution">
    <text evidence="8">The sequence shown here is derived from an EMBL/GenBank/DDBJ whole genome shotgun (WGS) entry which is preliminary data.</text>
</comment>
<evidence type="ECO:0000256" key="6">
    <source>
        <dbReference type="ARBA" id="ARBA00023136"/>
    </source>
</evidence>
<evidence type="ECO:0000256" key="1">
    <source>
        <dbReference type="ARBA" id="ARBA00004651"/>
    </source>
</evidence>
<keyword evidence="3 7" id="KW-0812">Transmembrane</keyword>
<dbReference type="EMBL" id="SNRY01000203">
    <property type="protein sequence ID" value="KAA6344711.1"/>
    <property type="molecule type" value="Genomic_DNA"/>
</dbReference>
<evidence type="ECO:0000313" key="8">
    <source>
        <dbReference type="EMBL" id="KAA6344711.1"/>
    </source>
</evidence>
<feature type="transmembrane region" description="Helical" evidence="7">
    <location>
        <begin position="55"/>
        <end position="85"/>
    </location>
</feature>
<reference evidence="8" key="1">
    <citation type="submission" date="2019-03" db="EMBL/GenBank/DDBJ databases">
        <title>Single cell metagenomics reveals metabolic interactions within the superorganism composed of flagellate Streblomastix strix and complex community of Bacteroidetes bacteria on its surface.</title>
        <authorList>
            <person name="Treitli S.C."/>
            <person name="Kolisko M."/>
            <person name="Husnik F."/>
            <person name="Keeling P."/>
            <person name="Hampl V."/>
        </authorList>
    </citation>
    <scope>NUCLEOTIDE SEQUENCE</scope>
    <source>
        <strain evidence="8">STM</strain>
    </source>
</reference>
<evidence type="ECO:0000256" key="3">
    <source>
        <dbReference type="ARBA" id="ARBA00022692"/>
    </source>
</evidence>
<evidence type="ECO:0000256" key="4">
    <source>
        <dbReference type="ARBA" id="ARBA00022960"/>
    </source>
</evidence>
<evidence type="ECO:0008006" key="9">
    <source>
        <dbReference type="Google" id="ProtNLM"/>
    </source>
</evidence>
<organism evidence="8">
    <name type="scientific">termite gut metagenome</name>
    <dbReference type="NCBI Taxonomy" id="433724"/>
    <lineage>
        <taxon>unclassified sequences</taxon>
        <taxon>metagenomes</taxon>
        <taxon>organismal metagenomes</taxon>
    </lineage>
</organism>
<sequence>MIVLTYIFRFIWFIALILIQVLIGNNFCLGGYATPFIYIYFILKLDADASRNSLMLWAFALGFIIDVFSNTLGMNTAAVVLLAFFRPPLLNLFVSHDITDLHIPSAQTMGRISYWKYILTSIFIHHSILFSLAFFSFSNTAGLLLRILTSSLITFVCIIAIDAIRGIRKRK</sequence>
<dbReference type="InterPro" id="IPR007227">
    <property type="entry name" value="Cell_shape_determining_MreD"/>
</dbReference>
<proteinExistence type="predicted"/>
<dbReference type="GO" id="GO:0008360">
    <property type="term" value="P:regulation of cell shape"/>
    <property type="evidence" value="ECO:0007669"/>
    <property type="project" value="UniProtKB-KW"/>
</dbReference>
<keyword evidence="5 7" id="KW-1133">Transmembrane helix</keyword>
<keyword evidence="2" id="KW-1003">Cell membrane</keyword>
<comment type="subcellular location">
    <subcellularLocation>
        <location evidence="1">Cell membrane</location>
        <topology evidence="1">Multi-pass membrane protein</topology>
    </subcellularLocation>
</comment>
<dbReference type="NCBIfam" id="TIGR03426">
    <property type="entry name" value="shape_MreD"/>
    <property type="match status" value="1"/>
</dbReference>